<protein>
    <submittedName>
        <fullName evidence="2">Uncharacterized protein</fullName>
    </submittedName>
</protein>
<accession>A0A392R7X1</accession>
<comment type="caution">
    <text evidence="2">The sequence shown here is derived from an EMBL/GenBank/DDBJ whole genome shotgun (WGS) entry which is preliminary data.</text>
</comment>
<dbReference type="Proteomes" id="UP000265520">
    <property type="component" value="Unassembled WGS sequence"/>
</dbReference>
<dbReference type="AlphaFoldDB" id="A0A392R7X1"/>
<feature type="compositionally biased region" description="Basic and acidic residues" evidence="1">
    <location>
        <begin position="38"/>
        <end position="66"/>
    </location>
</feature>
<feature type="region of interest" description="Disordered" evidence="1">
    <location>
        <begin position="1"/>
        <end position="145"/>
    </location>
</feature>
<feature type="compositionally biased region" description="Polar residues" evidence="1">
    <location>
        <begin position="79"/>
        <end position="95"/>
    </location>
</feature>
<proteinExistence type="predicted"/>
<evidence type="ECO:0000313" key="3">
    <source>
        <dbReference type="Proteomes" id="UP000265520"/>
    </source>
</evidence>
<sequence>MRSKRSATRSRSRSKTPPRCPNVHNRRPALERLQQPSKKRDQTPPREDKVSPSKKGKATERSEQRRRSPQGLVLMAKQWPSSSRSRGNQGHQSPTPLRGNTPPRHSPPGSDEEDSRCPISKEIMRAPIPAGFEKPPQLGTYDGQS</sequence>
<keyword evidence="3" id="KW-1185">Reference proteome</keyword>
<feature type="compositionally biased region" description="Basic residues" evidence="1">
    <location>
        <begin position="1"/>
        <end position="16"/>
    </location>
</feature>
<evidence type="ECO:0000256" key="1">
    <source>
        <dbReference type="SAM" id="MobiDB-lite"/>
    </source>
</evidence>
<evidence type="ECO:0000313" key="2">
    <source>
        <dbReference type="EMBL" id="MCI31880.1"/>
    </source>
</evidence>
<organism evidence="2 3">
    <name type="scientific">Trifolium medium</name>
    <dbReference type="NCBI Taxonomy" id="97028"/>
    <lineage>
        <taxon>Eukaryota</taxon>
        <taxon>Viridiplantae</taxon>
        <taxon>Streptophyta</taxon>
        <taxon>Embryophyta</taxon>
        <taxon>Tracheophyta</taxon>
        <taxon>Spermatophyta</taxon>
        <taxon>Magnoliopsida</taxon>
        <taxon>eudicotyledons</taxon>
        <taxon>Gunneridae</taxon>
        <taxon>Pentapetalae</taxon>
        <taxon>rosids</taxon>
        <taxon>fabids</taxon>
        <taxon>Fabales</taxon>
        <taxon>Fabaceae</taxon>
        <taxon>Papilionoideae</taxon>
        <taxon>50 kb inversion clade</taxon>
        <taxon>NPAAA clade</taxon>
        <taxon>Hologalegina</taxon>
        <taxon>IRL clade</taxon>
        <taxon>Trifolieae</taxon>
        <taxon>Trifolium</taxon>
    </lineage>
</organism>
<feature type="non-terminal residue" evidence="2">
    <location>
        <position position="145"/>
    </location>
</feature>
<name>A0A392R7X1_9FABA</name>
<reference evidence="2 3" key="1">
    <citation type="journal article" date="2018" name="Front. Plant Sci.">
        <title>Red Clover (Trifolium pratense) and Zigzag Clover (T. medium) - A Picture of Genomic Similarities and Differences.</title>
        <authorList>
            <person name="Dluhosova J."/>
            <person name="Istvanek J."/>
            <person name="Nedelnik J."/>
            <person name="Repkova J."/>
        </authorList>
    </citation>
    <scope>NUCLEOTIDE SEQUENCE [LARGE SCALE GENOMIC DNA]</scope>
    <source>
        <strain evidence="3">cv. 10/8</strain>
        <tissue evidence="2">Leaf</tissue>
    </source>
</reference>
<dbReference type="EMBL" id="LXQA010190841">
    <property type="protein sequence ID" value="MCI31880.1"/>
    <property type="molecule type" value="Genomic_DNA"/>
</dbReference>